<keyword evidence="1" id="KW-0472">Membrane</keyword>
<comment type="caution">
    <text evidence="2">The sequence shown here is derived from an EMBL/GenBank/DDBJ whole genome shotgun (WGS) entry which is preliminary data.</text>
</comment>
<gene>
    <name evidence="2" type="ORF">HERIO_1380</name>
</gene>
<dbReference type="VEuPathDB" id="MicrosporidiaDB:HERIO_1380"/>
<accession>A0A1X0QAI0</accession>
<evidence type="ECO:0000256" key="1">
    <source>
        <dbReference type="SAM" id="Phobius"/>
    </source>
</evidence>
<proteinExistence type="predicted"/>
<dbReference type="SUPFAM" id="SSF52833">
    <property type="entry name" value="Thioredoxin-like"/>
    <property type="match status" value="1"/>
</dbReference>
<dbReference type="OrthoDB" id="2188863at2759"/>
<protein>
    <recommendedName>
        <fullName evidence="4">Thioredoxin domain-containing protein</fullName>
    </recommendedName>
</protein>
<reference evidence="2 3" key="1">
    <citation type="journal article" date="2017" name="Environ. Microbiol.">
        <title>Decay of the glycolytic pathway and adaptation to intranuclear parasitism within Enterocytozoonidae microsporidia.</title>
        <authorList>
            <person name="Wiredu Boakye D."/>
            <person name="Jaroenlak P."/>
            <person name="Prachumwat A."/>
            <person name="Williams T.A."/>
            <person name="Bateman K.S."/>
            <person name="Itsathitphaisarn O."/>
            <person name="Sritunyalucksana K."/>
            <person name="Paszkiewicz K.H."/>
            <person name="Moore K.A."/>
            <person name="Stentiford G.D."/>
            <person name="Williams B.A."/>
        </authorList>
    </citation>
    <scope>NUCLEOTIDE SEQUENCE [LARGE SCALE GENOMIC DNA]</scope>
    <source>
        <strain evidence="2 3">GB1</strain>
    </source>
</reference>
<evidence type="ECO:0000313" key="3">
    <source>
        <dbReference type="Proteomes" id="UP000192356"/>
    </source>
</evidence>
<organism evidence="2 3">
    <name type="scientific">Hepatospora eriocheir</name>
    <dbReference type="NCBI Taxonomy" id="1081669"/>
    <lineage>
        <taxon>Eukaryota</taxon>
        <taxon>Fungi</taxon>
        <taxon>Fungi incertae sedis</taxon>
        <taxon>Microsporidia</taxon>
        <taxon>Hepatosporidae</taxon>
        <taxon>Hepatospora</taxon>
    </lineage>
</organism>
<dbReference type="InterPro" id="IPR036249">
    <property type="entry name" value="Thioredoxin-like_sf"/>
</dbReference>
<keyword evidence="3" id="KW-1185">Reference proteome</keyword>
<dbReference type="AlphaFoldDB" id="A0A1X0QAI0"/>
<feature type="transmembrane region" description="Helical" evidence="1">
    <location>
        <begin position="153"/>
        <end position="175"/>
    </location>
</feature>
<name>A0A1X0QAI0_9MICR</name>
<feature type="transmembrane region" description="Helical" evidence="1">
    <location>
        <begin position="124"/>
        <end position="147"/>
    </location>
</feature>
<sequence length="177" mass="21062">MYGLLRIYISSFFFEKDDSTISIDDLKLNEDYLVFIYYKDKTFNCGACEYYKEYLKNVNVKVKYLNFATNKLLAIRFHQYKFPAFILKKDNQYFVLNPIDGNDLIKKIDDSNGFSILKYPPTSLYSIILSYFNVIIYTMMGLFYKSLNFIPEWLLVLIILFIVIYLTVSILEVLFKM</sequence>
<dbReference type="VEuPathDB" id="MicrosporidiaDB:A0H76_2054"/>
<keyword evidence="1" id="KW-0812">Transmembrane</keyword>
<dbReference type="EMBL" id="LVKB01000067">
    <property type="protein sequence ID" value="ORD96705.1"/>
    <property type="molecule type" value="Genomic_DNA"/>
</dbReference>
<keyword evidence="1" id="KW-1133">Transmembrane helix</keyword>
<dbReference type="Proteomes" id="UP000192356">
    <property type="component" value="Unassembled WGS sequence"/>
</dbReference>
<evidence type="ECO:0008006" key="4">
    <source>
        <dbReference type="Google" id="ProtNLM"/>
    </source>
</evidence>
<evidence type="ECO:0000313" key="2">
    <source>
        <dbReference type="EMBL" id="ORD96705.1"/>
    </source>
</evidence>